<proteinExistence type="predicted"/>
<evidence type="ECO:0000313" key="2">
    <source>
        <dbReference type="Proteomes" id="UP000241848"/>
    </source>
</evidence>
<protein>
    <submittedName>
        <fullName evidence="1">ABC transporter substrate-binding protein</fullName>
    </submittedName>
</protein>
<dbReference type="Gene3D" id="3.40.190.10">
    <property type="entry name" value="Periplasmic binding protein-like II"/>
    <property type="match status" value="2"/>
</dbReference>
<dbReference type="SUPFAM" id="SSF53850">
    <property type="entry name" value="Periplasmic binding protein-like II"/>
    <property type="match status" value="1"/>
</dbReference>
<dbReference type="InterPro" id="IPR050490">
    <property type="entry name" value="Bact_solute-bd_prot1"/>
</dbReference>
<organism evidence="1 2">
    <name type="scientific">Sulfobacillus acidophilus</name>
    <dbReference type="NCBI Taxonomy" id="53633"/>
    <lineage>
        <taxon>Bacteria</taxon>
        <taxon>Bacillati</taxon>
        <taxon>Bacillota</taxon>
        <taxon>Clostridia</taxon>
        <taxon>Eubacteriales</taxon>
        <taxon>Clostridiales Family XVII. Incertae Sedis</taxon>
        <taxon>Sulfobacillus</taxon>
    </lineage>
</organism>
<comment type="caution">
    <text evidence="1">The sequence shown here is derived from an EMBL/GenBank/DDBJ whole genome shotgun (WGS) entry which is preliminary data.</text>
</comment>
<gene>
    <name evidence="1" type="ORF">C7B45_06640</name>
</gene>
<dbReference type="Proteomes" id="UP000241848">
    <property type="component" value="Unassembled WGS sequence"/>
</dbReference>
<dbReference type="InterPro" id="IPR006059">
    <property type="entry name" value="SBP"/>
</dbReference>
<accession>A0A2T2WJT4</accession>
<dbReference type="EMBL" id="PXYV01000016">
    <property type="protein sequence ID" value="PSR22493.1"/>
    <property type="molecule type" value="Genomic_DNA"/>
</dbReference>
<dbReference type="PANTHER" id="PTHR43649">
    <property type="entry name" value="ARABINOSE-BINDING PROTEIN-RELATED"/>
    <property type="match status" value="1"/>
</dbReference>
<evidence type="ECO:0000313" key="1">
    <source>
        <dbReference type="EMBL" id="PSR22493.1"/>
    </source>
</evidence>
<sequence>MRFPHFPYYLTITVLRRINVIHNKFRAGHLALASAPALALLITAAGSPPATHATASTRKAASTHKVVDITYWSGHPSGALYKAIAHLVNEFNRTHKDIRVNVKAIYTQDQGLAAFESGKAPNVGLLPTEDAPEFAQAGALVNLKPYIDGKDGLSSAQLKQWFYPAVWNDMTIGGVRYLWPVEKQGWMVIYYNETLFKKAGIKKPPKTWSAIVADAKKITALGSKYHGIAWTPSVRQFFDMAVSDGGTVYKGKVHRTAFALDNKGSAQALSMLSTMVKNGSMILTSGYNYQLDFGTGDIGMIMDRTTGYTYDLAAAGGKFPVGAINSPVGSSNKTSMEIKGASLAMFNTGTSAQKQAAWTFMKWMSAPQEELYWSEHTNYIPLGPEDYKLIQPYWKTHPDQAAGFIPNPSVWWFDPRTANLAPAITAISSVLDKALNGTIATNSALKQMTTVGTQYLSGQLKG</sequence>
<reference evidence="1 2" key="1">
    <citation type="journal article" date="2014" name="BMC Genomics">
        <title>Comparison of environmental and isolate Sulfobacillus genomes reveals diverse carbon, sulfur, nitrogen, and hydrogen metabolisms.</title>
        <authorList>
            <person name="Justice N.B."/>
            <person name="Norman A."/>
            <person name="Brown C.T."/>
            <person name="Singh A."/>
            <person name="Thomas B.C."/>
            <person name="Banfield J.F."/>
        </authorList>
    </citation>
    <scope>NUCLEOTIDE SEQUENCE [LARGE SCALE GENOMIC DNA]</scope>
    <source>
        <strain evidence="1">AMDSBA3</strain>
    </source>
</reference>
<dbReference type="Pfam" id="PF13416">
    <property type="entry name" value="SBP_bac_8"/>
    <property type="match status" value="1"/>
</dbReference>
<dbReference type="AlphaFoldDB" id="A0A2T2WJT4"/>
<dbReference type="PANTHER" id="PTHR43649:SF12">
    <property type="entry name" value="DIACETYLCHITOBIOSE BINDING PROTEIN DASA"/>
    <property type="match status" value="1"/>
</dbReference>
<name>A0A2T2WJT4_9FIRM</name>